<dbReference type="InterPro" id="IPR014146">
    <property type="entry name" value="LigD_ligase_dom"/>
</dbReference>
<feature type="domain" description="ATP-dependent DNA ligase family profile" evidence="24">
    <location>
        <begin position="643"/>
        <end position="768"/>
    </location>
</feature>
<dbReference type="CDD" id="cd07906">
    <property type="entry name" value="Adenylation_DNA_ligase_LigD_LigC"/>
    <property type="match status" value="1"/>
</dbReference>
<dbReference type="InterPro" id="IPR012340">
    <property type="entry name" value="NA-bd_OB-fold"/>
</dbReference>
<evidence type="ECO:0000256" key="5">
    <source>
        <dbReference type="ARBA" id="ARBA00022695"/>
    </source>
</evidence>
<dbReference type="SUPFAM" id="SSF50249">
    <property type="entry name" value="Nucleic acid-binding proteins"/>
    <property type="match status" value="1"/>
</dbReference>
<dbReference type="InterPro" id="IPR012310">
    <property type="entry name" value="DNA_ligase_ATP-dep_cent"/>
</dbReference>
<evidence type="ECO:0000256" key="21">
    <source>
        <dbReference type="ARBA" id="ARBA00049981"/>
    </source>
</evidence>
<comment type="similarity">
    <text evidence="21">In the C-terminal section; belongs to the ATP-dependent DNA ligase family.</text>
</comment>
<evidence type="ECO:0000259" key="24">
    <source>
        <dbReference type="PROSITE" id="PS50160"/>
    </source>
</evidence>
<dbReference type="Pfam" id="PF21686">
    <property type="entry name" value="LigD_Prim-Pol"/>
    <property type="match status" value="1"/>
</dbReference>
<proteinExistence type="inferred from homology"/>
<dbReference type="OrthoDB" id="9802472at2"/>
<keyword evidence="12" id="KW-0067">ATP-binding</keyword>
<evidence type="ECO:0000256" key="1">
    <source>
        <dbReference type="ARBA" id="ARBA00001936"/>
    </source>
</evidence>
<keyword evidence="6" id="KW-0540">Nuclease</keyword>
<dbReference type="PANTHER" id="PTHR42705">
    <property type="entry name" value="BIFUNCTIONAL NON-HOMOLOGOUS END JOINING PROTEIN LIGD"/>
    <property type="match status" value="1"/>
</dbReference>
<evidence type="ECO:0000256" key="17">
    <source>
        <dbReference type="ARBA" id="ARBA00023211"/>
    </source>
</evidence>
<evidence type="ECO:0000256" key="8">
    <source>
        <dbReference type="ARBA" id="ARBA00022741"/>
    </source>
</evidence>
<keyword evidence="3 25" id="KW-0436">Ligase</keyword>
<keyword evidence="11" id="KW-0269">Exonuclease</keyword>
<evidence type="ECO:0000256" key="20">
    <source>
        <dbReference type="ARBA" id="ARBA00034003"/>
    </source>
</evidence>
<dbReference type="NCBIfam" id="TIGR02777">
    <property type="entry name" value="LigD_PE_dom"/>
    <property type="match status" value="1"/>
</dbReference>
<dbReference type="Gene3D" id="3.90.920.10">
    <property type="entry name" value="DNA primase, PRIM domain"/>
    <property type="match status" value="1"/>
</dbReference>
<dbReference type="GO" id="GO:0005524">
    <property type="term" value="F:ATP binding"/>
    <property type="evidence" value="ECO:0007669"/>
    <property type="project" value="UniProtKB-KW"/>
</dbReference>
<evidence type="ECO:0000256" key="2">
    <source>
        <dbReference type="ARBA" id="ARBA00012727"/>
    </source>
</evidence>
<keyword evidence="14" id="KW-0238">DNA-binding</keyword>
<dbReference type="Pfam" id="PF01068">
    <property type="entry name" value="DNA_ligase_A_M"/>
    <property type="match status" value="1"/>
</dbReference>
<dbReference type="NCBIfam" id="TIGR02779">
    <property type="entry name" value="NHEJ_ligase_lig"/>
    <property type="match status" value="1"/>
</dbReference>
<dbReference type="EC" id="6.5.1.1" evidence="2"/>
<dbReference type="InterPro" id="IPR014145">
    <property type="entry name" value="LigD_pol_dom"/>
</dbReference>
<evidence type="ECO:0000256" key="18">
    <source>
        <dbReference type="ARBA" id="ARBA00023268"/>
    </source>
</evidence>
<dbReference type="InterPro" id="IPR033649">
    <property type="entry name" value="MtLigD_Pol-like"/>
</dbReference>
<evidence type="ECO:0000256" key="22">
    <source>
        <dbReference type="ARBA" id="ARBA00049990"/>
    </source>
</evidence>
<dbReference type="GO" id="GO:0006310">
    <property type="term" value="P:DNA recombination"/>
    <property type="evidence" value="ECO:0007669"/>
    <property type="project" value="UniProtKB-KW"/>
</dbReference>
<comment type="similarity">
    <text evidence="22">In the N-terminal section; belongs to the LigD polymerase family.</text>
</comment>
<keyword evidence="5" id="KW-0548">Nucleotidyltransferase</keyword>
<keyword evidence="8" id="KW-0547">Nucleotide-binding</keyword>
<dbReference type="NCBIfam" id="NF007210">
    <property type="entry name" value="PRK09632.1"/>
    <property type="match status" value="1"/>
</dbReference>
<protein>
    <recommendedName>
        <fullName evidence="2">DNA ligase (ATP)</fullName>
        <ecNumber evidence="2">6.5.1.1</ecNumber>
    </recommendedName>
    <alternativeName>
        <fullName evidence="19">NHEJ DNA polymerase</fullName>
    </alternativeName>
</protein>
<keyword evidence="9" id="KW-0227">DNA damage</keyword>
<dbReference type="InterPro" id="IPR016059">
    <property type="entry name" value="DNA_ligase_ATP-dep_CS"/>
</dbReference>
<keyword evidence="15" id="KW-0233">DNA recombination</keyword>
<evidence type="ECO:0000256" key="19">
    <source>
        <dbReference type="ARBA" id="ARBA00029943"/>
    </source>
</evidence>
<dbReference type="SUPFAM" id="SSF56091">
    <property type="entry name" value="DNA ligase/mRNA capping enzyme, catalytic domain"/>
    <property type="match status" value="1"/>
</dbReference>
<dbReference type="InterPro" id="IPR052171">
    <property type="entry name" value="NHEJ_LigD"/>
</dbReference>
<dbReference type="CDD" id="cd04863">
    <property type="entry name" value="MtLigD_Pol_like"/>
    <property type="match status" value="1"/>
</dbReference>
<keyword evidence="26" id="KW-1185">Reference proteome</keyword>
<dbReference type="CDD" id="cd07971">
    <property type="entry name" value="OBF_DNA_ligase_LigD"/>
    <property type="match status" value="1"/>
</dbReference>
<dbReference type="GO" id="GO:0003887">
    <property type="term" value="F:DNA-directed DNA polymerase activity"/>
    <property type="evidence" value="ECO:0007669"/>
    <property type="project" value="UniProtKB-KW"/>
</dbReference>
<feature type="compositionally biased region" description="Basic and acidic residues" evidence="23">
    <location>
        <begin position="478"/>
        <end position="492"/>
    </location>
</feature>
<comment type="catalytic activity">
    <reaction evidence="20">
        <text>ATP + (deoxyribonucleotide)n-3'-hydroxyl + 5'-phospho-(deoxyribonucleotide)m = (deoxyribonucleotide)n+m + AMP + diphosphate.</text>
        <dbReference type="EC" id="6.5.1.1"/>
    </reaction>
</comment>
<evidence type="ECO:0000256" key="6">
    <source>
        <dbReference type="ARBA" id="ARBA00022722"/>
    </source>
</evidence>
<evidence type="ECO:0000256" key="4">
    <source>
        <dbReference type="ARBA" id="ARBA00022679"/>
    </source>
</evidence>
<evidence type="ECO:0000313" key="26">
    <source>
        <dbReference type="Proteomes" id="UP000275048"/>
    </source>
</evidence>
<reference evidence="25 26" key="1">
    <citation type="submission" date="2018-10" db="EMBL/GenBank/DDBJ databases">
        <title>Isolation, diversity and antibacterial activity of antinobacteria from the wheat rhizosphere soil.</title>
        <authorList>
            <person name="Sun T."/>
        </authorList>
    </citation>
    <scope>NUCLEOTIDE SEQUENCE [LARGE SCALE GENOMIC DNA]</scope>
    <source>
        <strain evidence="25 26">SJ-23</strain>
    </source>
</reference>
<keyword evidence="18" id="KW-0511">Multifunctional enzyme</keyword>
<gene>
    <name evidence="25" type="ORF">EDM22_14480</name>
</gene>
<dbReference type="GO" id="GO:0003677">
    <property type="term" value="F:DNA binding"/>
    <property type="evidence" value="ECO:0007669"/>
    <property type="project" value="UniProtKB-KW"/>
</dbReference>
<feature type="compositionally biased region" description="Low complexity" evidence="23">
    <location>
        <begin position="510"/>
        <end position="526"/>
    </location>
</feature>
<dbReference type="GO" id="GO:0006281">
    <property type="term" value="P:DNA repair"/>
    <property type="evidence" value="ECO:0007669"/>
    <property type="project" value="UniProtKB-KW"/>
</dbReference>
<evidence type="ECO:0000256" key="9">
    <source>
        <dbReference type="ARBA" id="ARBA00022763"/>
    </source>
</evidence>
<keyword evidence="4" id="KW-0808">Transferase</keyword>
<keyword evidence="10" id="KW-0378">Hydrolase</keyword>
<evidence type="ECO:0000256" key="15">
    <source>
        <dbReference type="ARBA" id="ARBA00023172"/>
    </source>
</evidence>
<evidence type="ECO:0000256" key="23">
    <source>
        <dbReference type="SAM" id="MobiDB-lite"/>
    </source>
</evidence>
<name>A0A3M8A4X0_9MICO</name>
<evidence type="ECO:0000256" key="14">
    <source>
        <dbReference type="ARBA" id="ARBA00023125"/>
    </source>
</evidence>
<dbReference type="Proteomes" id="UP000275048">
    <property type="component" value="Unassembled WGS sequence"/>
</dbReference>
<dbReference type="Gene3D" id="2.40.50.140">
    <property type="entry name" value="Nucleic acid-binding proteins"/>
    <property type="match status" value="1"/>
</dbReference>
<dbReference type="Gene3D" id="3.30.1490.70">
    <property type="match status" value="1"/>
</dbReference>
<evidence type="ECO:0000256" key="11">
    <source>
        <dbReference type="ARBA" id="ARBA00022839"/>
    </source>
</evidence>
<dbReference type="PROSITE" id="PS00697">
    <property type="entry name" value="DNA_LIGASE_A1"/>
    <property type="match status" value="1"/>
</dbReference>
<evidence type="ECO:0000256" key="13">
    <source>
        <dbReference type="ARBA" id="ARBA00022932"/>
    </source>
</evidence>
<keyword evidence="17" id="KW-0464">Manganese</keyword>
<keyword evidence="7" id="KW-0479">Metal-binding</keyword>
<dbReference type="InterPro" id="IPR014144">
    <property type="entry name" value="LigD_PE_domain"/>
</dbReference>
<dbReference type="PROSITE" id="PS50160">
    <property type="entry name" value="DNA_LIGASE_A3"/>
    <property type="match status" value="1"/>
</dbReference>
<feature type="region of interest" description="Disordered" evidence="23">
    <location>
        <begin position="472"/>
        <end position="543"/>
    </location>
</feature>
<evidence type="ECO:0000256" key="3">
    <source>
        <dbReference type="ARBA" id="ARBA00022598"/>
    </source>
</evidence>
<dbReference type="Pfam" id="PF04679">
    <property type="entry name" value="DNA_ligase_A_C"/>
    <property type="match status" value="1"/>
</dbReference>
<keyword evidence="13" id="KW-0239">DNA-directed DNA polymerase</keyword>
<dbReference type="EMBL" id="RHHB01000036">
    <property type="protein sequence ID" value="RNB46234.1"/>
    <property type="molecule type" value="Genomic_DNA"/>
</dbReference>
<dbReference type="GO" id="GO:0004527">
    <property type="term" value="F:exonuclease activity"/>
    <property type="evidence" value="ECO:0007669"/>
    <property type="project" value="UniProtKB-KW"/>
</dbReference>
<sequence length="858" mass="93605">MVDVDGRRLRLTSLDKVMYPETGMTKGEVIAYAAEIAPTMLPHVAGRPITRKRWVNGVGTPDDPGQAFFEKHLDEHAPDWIRRGVQHHSDGDKSYPIAGDRATLVWLAQMGAIELHVPQWRFDPQGHPANPDRMVFDLDPGEGVSLAQCAEVALLVREILTAMGLEAVPVTSGSKGIHLYAALDGAQTSEQVSAVAHELAKALEADHPELIVSSMRKTLRTGKVLIDWSQNNGKKTTIAPYSLRGRFRPTVAAPRTWEELADPGLRQLEADEVLALVAERGDPMAAVTAASAGGPLATYLSMRTPGATPEPMPASTWGAPATGEPRFVIQEHHARRLHYDLRLERDGVLKSWAVPKGVPDDAGTNHLAVQTEDHPMEYLAFEGTIPAGEYGAGGMTVWDTGTYEVEKFRDDEVIATLTGRVGGPLGRVRIALIRTGERDGKAQWLLHRMKDQQPAGPPARVEEGAAAVRIEEGAPAVRVEEGAPRPSRDRTAAAELPEEPPWAAGLETTPSSAPRPAREGAAPRPARSVRRAPGIPVPDGEVPKPMLATAGTVGMLARGDWALEFKWDGIRVVARVDDGAVRLVSRNGNDLTAAYPELAALPRVLRADAVVDGEIVALDERGRPDFGLLQQRMNLTKPREIAAAAASVPVVLHLFDVLELAGTPTIDEPYSLRRERLERLVRLRDDVPVDLPDVVAGTPERALEEARERGLEGLVAKRAASPYRPGARSDDWVKLKLSRTQEVVIGGYRRGEGTRTGRIRSLLVGVPDEHGGLRYAGRVGSGFRERDLERLLERLRPLETDAPPFEVPAIDASDAVWVRPELVGEIEFGEWTRTGVARHPRWRGLRPDKSPHEILLEP</sequence>
<evidence type="ECO:0000256" key="7">
    <source>
        <dbReference type="ARBA" id="ARBA00022723"/>
    </source>
</evidence>
<evidence type="ECO:0000256" key="16">
    <source>
        <dbReference type="ARBA" id="ARBA00023204"/>
    </source>
</evidence>
<organism evidence="25 26">
    <name type="scientific">Agromyces tardus</name>
    <dbReference type="NCBI Taxonomy" id="2583849"/>
    <lineage>
        <taxon>Bacteria</taxon>
        <taxon>Bacillati</taxon>
        <taxon>Actinomycetota</taxon>
        <taxon>Actinomycetes</taxon>
        <taxon>Micrococcales</taxon>
        <taxon>Microbacteriaceae</taxon>
        <taxon>Agromyces</taxon>
    </lineage>
</organism>
<dbReference type="Gene3D" id="3.30.470.30">
    <property type="entry name" value="DNA ligase/mRNA capping enzyme"/>
    <property type="match status" value="1"/>
</dbReference>
<keyword evidence="16" id="KW-0234">DNA repair</keyword>
<dbReference type="GO" id="GO:0003910">
    <property type="term" value="F:DNA ligase (ATP) activity"/>
    <property type="evidence" value="ECO:0007669"/>
    <property type="project" value="UniProtKB-EC"/>
</dbReference>
<evidence type="ECO:0000256" key="12">
    <source>
        <dbReference type="ARBA" id="ARBA00022840"/>
    </source>
</evidence>
<dbReference type="InterPro" id="IPR012309">
    <property type="entry name" value="DNA_ligase_ATP-dep_C"/>
</dbReference>
<dbReference type="NCBIfam" id="TIGR02778">
    <property type="entry name" value="ligD_pol"/>
    <property type="match status" value="1"/>
</dbReference>
<dbReference type="PANTHER" id="PTHR42705:SF2">
    <property type="entry name" value="BIFUNCTIONAL NON-HOMOLOGOUS END JOINING PROTEIN LIGD"/>
    <property type="match status" value="1"/>
</dbReference>
<comment type="cofactor">
    <cofactor evidence="1">
        <name>Mn(2+)</name>
        <dbReference type="ChEBI" id="CHEBI:29035"/>
    </cofactor>
</comment>
<accession>A0A3M8A4X0</accession>
<dbReference type="AlphaFoldDB" id="A0A3M8A4X0"/>
<evidence type="ECO:0000256" key="10">
    <source>
        <dbReference type="ARBA" id="ARBA00022801"/>
    </source>
</evidence>
<dbReference type="GO" id="GO:0046872">
    <property type="term" value="F:metal ion binding"/>
    <property type="evidence" value="ECO:0007669"/>
    <property type="project" value="UniProtKB-KW"/>
</dbReference>
<dbReference type="Pfam" id="PF13298">
    <property type="entry name" value="LigD_N"/>
    <property type="match status" value="1"/>
</dbReference>
<evidence type="ECO:0000313" key="25">
    <source>
        <dbReference type="EMBL" id="RNB46234.1"/>
    </source>
</evidence>
<comment type="caution">
    <text evidence="25">The sequence shown here is derived from an EMBL/GenBank/DDBJ whole genome shotgun (WGS) entry which is preliminary data.</text>
</comment>